<keyword evidence="2" id="KW-1185">Reference proteome</keyword>
<reference evidence="1" key="1">
    <citation type="submission" date="2021-06" db="EMBL/GenBank/DDBJ databases">
        <authorList>
            <person name="Kallberg Y."/>
            <person name="Tangrot J."/>
            <person name="Rosling A."/>
        </authorList>
    </citation>
    <scope>NUCLEOTIDE SEQUENCE</scope>
    <source>
        <strain evidence="1">IN212</strain>
    </source>
</reference>
<proteinExistence type="predicted"/>
<evidence type="ECO:0000313" key="1">
    <source>
        <dbReference type="EMBL" id="CAG8516765.1"/>
    </source>
</evidence>
<sequence>MGFLVNGSILNSDISKRFYNRKEQENVFIDTMSIENPIKKVYPGDFNPELCTIPKVLNTTIHPLVSSFFGLGNDRIITRYTKLNPQVDVNVLRNCLEYEPKFYKWAGADLFNVIDSNAKRQMIIIESGSSPAGQYAMPSLNINNKRQNGYKLVIQTAFKQALKDADPSLGELAVVYDKASNEIETARYAAAISEETKEHVWIVMLQYDARYEQPIKWENQIMYIRDQDGAGGHNKVMASKSFELFNNELSGSGLAIRFPETICNVNKSEISSCIEKMGGHEVVKVPYGRQGVYTITNLEELKGFFDASQHYEKFIVQSLVENALWSTKLYPGKFYHIGTVPDRHDRIFVNDLRIMVSADETGFHPVAIRLRRAHKPLPTYLPNDSNRSEWISEYERVIKIDQKEFDIIGLGIDELIDAYVQTVLSTIAIDKMCQKLLVNNEFNVELYHTLNPDDVLISELLL</sequence>
<gene>
    <name evidence="1" type="ORF">RFULGI_LOCUS3157</name>
</gene>
<dbReference type="AlphaFoldDB" id="A0A9N9F7W1"/>
<protein>
    <submittedName>
        <fullName evidence="1">9850_t:CDS:1</fullName>
    </submittedName>
</protein>
<dbReference type="Proteomes" id="UP000789396">
    <property type="component" value="Unassembled WGS sequence"/>
</dbReference>
<evidence type="ECO:0000313" key="2">
    <source>
        <dbReference type="Proteomes" id="UP000789396"/>
    </source>
</evidence>
<organism evidence="1 2">
    <name type="scientific">Racocetra fulgida</name>
    <dbReference type="NCBI Taxonomy" id="60492"/>
    <lineage>
        <taxon>Eukaryota</taxon>
        <taxon>Fungi</taxon>
        <taxon>Fungi incertae sedis</taxon>
        <taxon>Mucoromycota</taxon>
        <taxon>Glomeromycotina</taxon>
        <taxon>Glomeromycetes</taxon>
        <taxon>Diversisporales</taxon>
        <taxon>Gigasporaceae</taxon>
        <taxon>Racocetra</taxon>
    </lineage>
</organism>
<accession>A0A9N9F7W1</accession>
<comment type="caution">
    <text evidence="1">The sequence shown here is derived from an EMBL/GenBank/DDBJ whole genome shotgun (WGS) entry which is preliminary data.</text>
</comment>
<name>A0A9N9F7W1_9GLOM</name>
<dbReference type="OrthoDB" id="10268014at2759"/>
<dbReference type="EMBL" id="CAJVPZ010002627">
    <property type="protein sequence ID" value="CAG8516765.1"/>
    <property type="molecule type" value="Genomic_DNA"/>
</dbReference>